<dbReference type="Proteomes" id="UP000294513">
    <property type="component" value="Unassembled WGS sequence"/>
</dbReference>
<dbReference type="EMBL" id="SMKU01000627">
    <property type="protein sequence ID" value="TDD60040.1"/>
    <property type="molecule type" value="Genomic_DNA"/>
</dbReference>
<accession>A0A4R4ZP00</accession>
<comment type="caution">
    <text evidence="1">The sequence shown here is derived from an EMBL/GenBank/DDBJ whole genome shotgun (WGS) entry which is preliminary data.</text>
</comment>
<sequence length="120" mass="12741">MIIAIATAMAGKAVEVAGEPVRTAVAELANRVRERFRGRAADEEALARATGDPVPERIDALAEAIGRLLDEQPAFNAELRATWTQAQTRATASDDGVVNVFTGTATNIVQARDIQNLNLG</sequence>
<organism evidence="1 2">
    <name type="scientific">Actinomadura rubrisoli</name>
    <dbReference type="NCBI Taxonomy" id="2530368"/>
    <lineage>
        <taxon>Bacteria</taxon>
        <taxon>Bacillati</taxon>
        <taxon>Actinomycetota</taxon>
        <taxon>Actinomycetes</taxon>
        <taxon>Streptosporangiales</taxon>
        <taxon>Thermomonosporaceae</taxon>
        <taxon>Actinomadura</taxon>
    </lineage>
</organism>
<dbReference type="AlphaFoldDB" id="A0A4R4ZP00"/>
<dbReference type="OrthoDB" id="3390700at2"/>
<dbReference type="RefSeq" id="WP_131903708.1">
    <property type="nucleotide sequence ID" value="NZ_SMKU01000627.1"/>
</dbReference>
<name>A0A4R4ZP00_9ACTN</name>
<protein>
    <submittedName>
        <fullName evidence="1">Uncharacterized protein</fullName>
    </submittedName>
</protein>
<proteinExistence type="predicted"/>
<gene>
    <name evidence="1" type="ORF">E1298_46265</name>
</gene>
<reference evidence="1 2" key="1">
    <citation type="submission" date="2019-03" db="EMBL/GenBank/DDBJ databases">
        <title>Draft genome sequences of novel Actinobacteria.</title>
        <authorList>
            <person name="Sahin N."/>
            <person name="Ay H."/>
            <person name="Saygin H."/>
        </authorList>
    </citation>
    <scope>NUCLEOTIDE SEQUENCE [LARGE SCALE GENOMIC DNA]</scope>
    <source>
        <strain evidence="1 2">H3C3</strain>
    </source>
</reference>
<evidence type="ECO:0000313" key="1">
    <source>
        <dbReference type="EMBL" id="TDD60040.1"/>
    </source>
</evidence>
<evidence type="ECO:0000313" key="2">
    <source>
        <dbReference type="Proteomes" id="UP000294513"/>
    </source>
</evidence>
<keyword evidence="2" id="KW-1185">Reference proteome</keyword>